<evidence type="ECO:0000256" key="1">
    <source>
        <dbReference type="SAM" id="MobiDB-lite"/>
    </source>
</evidence>
<organism evidence="2">
    <name type="scientific">Dichomitus squalens</name>
    <dbReference type="NCBI Taxonomy" id="114155"/>
    <lineage>
        <taxon>Eukaryota</taxon>
        <taxon>Fungi</taxon>
        <taxon>Dikarya</taxon>
        <taxon>Basidiomycota</taxon>
        <taxon>Agaricomycotina</taxon>
        <taxon>Agaricomycetes</taxon>
        <taxon>Polyporales</taxon>
        <taxon>Polyporaceae</taxon>
        <taxon>Dichomitus</taxon>
    </lineage>
</organism>
<protein>
    <submittedName>
        <fullName evidence="2">Uncharacterized protein</fullName>
    </submittedName>
</protein>
<evidence type="ECO:0000313" key="2">
    <source>
        <dbReference type="EMBL" id="TBU32966.1"/>
    </source>
</evidence>
<proteinExistence type="predicted"/>
<name>A0A4Q9N2L1_9APHY</name>
<dbReference type="EMBL" id="ML143393">
    <property type="protein sequence ID" value="TBU32966.1"/>
    <property type="molecule type" value="Genomic_DNA"/>
</dbReference>
<accession>A0A4Q9N2L1</accession>
<sequence>MLGLEHSPPTDHAHVRCLNSLSNLRTIDRILFPICPLTITLVRFLFPESAFQFPLCPLPPVLYELDTPAIPLVVHQYPASSSIRTSLRRPQSQHPPPSSLTSVSRLDPFPAPSLPASMPDTIIMGWSPQCSSSIIWKAPVRRGPASTSCISPKLQ</sequence>
<feature type="region of interest" description="Disordered" evidence="1">
    <location>
        <begin position="84"/>
        <end position="104"/>
    </location>
</feature>
<dbReference type="Proteomes" id="UP000292957">
    <property type="component" value="Unassembled WGS sequence"/>
</dbReference>
<gene>
    <name evidence="2" type="ORF">BD311DRAFT_516949</name>
</gene>
<dbReference type="AlphaFoldDB" id="A0A4Q9N2L1"/>
<reference evidence="2" key="1">
    <citation type="submission" date="2019-01" db="EMBL/GenBank/DDBJ databases">
        <title>Draft genome sequences of three monokaryotic isolates of the white-rot basidiomycete fungus Dichomitus squalens.</title>
        <authorList>
            <consortium name="DOE Joint Genome Institute"/>
            <person name="Lopez S.C."/>
            <person name="Andreopoulos B."/>
            <person name="Pangilinan J."/>
            <person name="Lipzen A."/>
            <person name="Riley R."/>
            <person name="Ahrendt S."/>
            <person name="Ng V."/>
            <person name="Barry K."/>
            <person name="Daum C."/>
            <person name="Grigoriev I.V."/>
            <person name="Hilden K.S."/>
            <person name="Makela M.R."/>
            <person name="de Vries R.P."/>
        </authorList>
    </citation>
    <scope>NUCLEOTIDE SEQUENCE [LARGE SCALE GENOMIC DNA]</scope>
    <source>
        <strain evidence="2">OM18370.1</strain>
    </source>
</reference>